<dbReference type="EMBL" id="JAUIQD010000006">
    <property type="protein sequence ID" value="KAK3345963.1"/>
    <property type="molecule type" value="Genomic_DNA"/>
</dbReference>
<keyword evidence="3" id="KW-0489">Methyltransferase</keyword>
<evidence type="ECO:0000256" key="2">
    <source>
        <dbReference type="ARBA" id="ARBA00013836"/>
    </source>
</evidence>
<comment type="caution">
    <text evidence="9">The sequence shown here is derived from an EMBL/GenBank/DDBJ whole genome shotgun (WGS) entry which is preliminary data.</text>
</comment>
<dbReference type="PANTHER" id="PTHR11727:SF17">
    <property type="entry name" value="DIMETHYLADENOSINE TRANSFERASE 1, MITOCHONDRIAL"/>
    <property type="match status" value="1"/>
</dbReference>
<evidence type="ECO:0000256" key="1">
    <source>
        <dbReference type="ARBA" id="ARBA00004173"/>
    </source>
</evidence>
<dbReference type="GO" id="GO:0034245">
    <property type="term" value="C:mitochondrial DNA-directed RNA polymerase complex"/>
    <property type="evidence" value="ECO:0007669"/>
    <property type="project" value="TreeGrafter"/>
</dbReference>
<keyword evidence="5" id="KW-0949">S-adenosyl-L-methionine</keyword>
<organism evidence="9 10">
    <name type="scientific">Lasiosphaeria hispida</name>
    <dbReference type="NCBI Taxonomy" id="260671"/>
    <lineage>
        <taxon>Eukaryota</taxon>
        <taxon>Fungi</taxon>
        <taxon>Dikarya</taxon>
        <taxon>Ascomycota</taxon>
        <taxon>Pezizomycotina</taxon>
        <taxon>Sordariomycetes</taxon>
        <taxon>Sordariomycetidae</taxon>
        <taxon>Sordariales</taxon>
        <taxon>Lasiosphaeriaceae</taxon>
        <taxon>Lasiosphaeria</taxon>
    </lineage>
</organism>
<reference evidence="9" key="2">
    <citation type="submission" date="2023-06" db="EMBL/GenBank/DDBJ databases">
        <authorList>
            <consortium name="Lawrence Berkeley National Laboratory"/>
            <person name="Haridas S."/>
            <person name="Hensen N."/>
            <person name="Bonometti L."/>
            <person name="Westerberg I."/>
            <person name="Brannstrom I.O."/>
            <person name="Guillou S."/>
            <person name="Cros-Aarteil S."/>
            <person name="Calhoun S."/>
            <person name="Kuo A."/>
            <person name="Mondo S."/>
            <person name="Pangilinan J."/>
            <person name="Riley R."/>
            <person name="Labutti K."/>
            <person name="Andreopoulos B."/>
            <person name="Lipzen A."/>
            <person name="Chen C."/>
            <person name="Yanf M."/>
            <person name="Daum C."/>
            <person name="Ng V."/>
            <person name="Clum A."/>
            <person name="Steindorff A."/>
            <person name="Ohm R."/>
            <person name="Martin F."/>
            <person name="Silar P."/>
            <person name="Natvig D."/>
            <person name="Lalanne C."/>
            <person name="Gautier V."/>
            <person name="Ament-Velasquez S.L."/>
            <person name="Kruys A."/>
            <person name="Hutchinson M.I."/>
            <person name="Powell A.J."/>
            <person name="Barry K."/>
            <person name="Miller A.N."/>
            <person name="Grigoriev I.V."/>
            <person name="Debuchy R."/>
            <person name="Gladieux P."/>
            <person name="Thoren M.H."/>
            <person name="Johannesson H."/>
        </authorList>
    </citation>
    <scope>NUCLEOTIDE SEQUENCE</scope>
    <source>
        <strain evidence="9">CBS 955.72</strain>
    </source>
</reference>
<evidence type="ECO:0000256" key="7">
    <source>
        <dbReference type="ARBA" id="ARBA00024915"/>
    </source>
</evidence>
<dbReference type="GO" id="GO:0008168">
    <property type="term" value="F:methyltransferase activity"/>
    <property type="evidence" value="ECO:0007669"/>
    <property type="project" value="UniProtKB-KW"/>
</dbReference>
<evidence type="ECO:0000256" key="4">
    <source>
        <dbReference type="ARBA" id="ARBA00022679"/>
    </source>
</evidence>
<dbReference type="GO" id="GO:0005759">
    <property type="term" value="C:mitochondrial matrix"/>
    <property type="evidence" value="ECO:0007669"/>
    <property type="project" value="TreeGrafter"/>
</dbReference>
<evidence type="ECO:0000256" key="6">
    <source>
        <dbReference type="ARBA" id="ARBA00022884"/>
    </source>
</evidence>
<dbReference type="AlphaFoldDB" id="A0AAJ0MA70"/>
<keyword evidence="10" id="KW-1185">Reference proteome</keyword>
<dbReference type="InterPro" id="IPR001737">
    <property type="entry name" value="KsgA/Erm"/>
</dbReference>
<comment type="subcellular location">
    <subcellularLocation>
        <location evidence="1">Mitochondrion</location>
    </subcellularLocation>
</comment>
<sequence>MLPARRAQALRPLLQNGAPSRRSNGHTPKCIAQQVRHVSDLWASRNMQSREVWNMPNKVAKQLAATKVWKRVMDVKKPIAGDKTRVSMIDERLADDILNYIKPSLLRHEGCDIIDIYPSAGVWSRRLNDLLKPRSHILMEPEEDTYKPFLQPLLDRPGTVIVPKSGIIWAELNEILTPTYLPHQKERDPTDLLDPPKRNDTLLVTANLAFFPKKRFRTFESVAQLVLFQFMSSLRASSLFQKYGMVRMLIWAAPDDIRALLPRTVQERRRVAMETEVSTEWLMEIAGPDALETSKYHRDRRIDIQSGRSVLDKMRSQGVEIPPGRATQLTSEVLAMGEDVVPAGEDPRTWIATDELVELEQEFAMGKFEKASDRWVRLKRLQTYTLWKTKRSSQIQDLLNKRETILKIHRELKDEAASNEEVQKMERELNGAILGLNRYLRQEYILARDNLHVFHQDPPVMSWDRRNVEPLVASPREFFPNVACSLLDIQPKAAHPLFRDMGPLSKTRSGDFFEIILRSMISSSSYPLPRVLSSVQPGAVDGVLPNCPSLYDPAQGGSPLQGASGLNPRTLNELQLREITDAWMKWPFGPEYTELVGRISEETSEVPDDNEIAKSVRTMTD</sequence>
<dbReference type="Gene3D" id="1.10.8.100">
    <property type="entry name" value="Ribosomal RNA adenine dimethylase-like, domain 2"/>
    <property type="match status" value="1"/>
</dbReference>
<dbReference type="SUPFAM" id="SSF53335">
    <property type="entry name" value="S-adenosyl-L-methionine-dependent methyltransferases"/>
    <property type="match status" value="1"/>
</dbReference>
<dbReference type="PANTHER" id="PTHR11727">
    <property type="entry name" value="DIMETHYLADENOSINE TRANSFERASE"/>
    <property type="match status" value="1"/>
</dbReference>
<dbReference type="GO" id="GO:0034246">
    <property type="term" value="F:mitochondrial transcription factor activity"/>
    <property type="evidence" value="ECO:0007669"/>
    <property type="project" value="TreeGrafter"/>
</dbReference>
<dbReference type="InterPro" id="IPR023165">
    <property type="entry name" value="rRNA_Ade_diMease-like_C"/>
</dbReference>
<comment type="function">
    <text evidence="7">Mitochondrial transcription factor that confers selective promoter recognition on the core subunit of the yeast mitochondrial RNA polymerase. Interacts with DNA in a non-specific manner.</text>
</comment>
<dbReference type="Proteomes" id="UP001275084">
    <property type="component" value="Unassembled WGS sequence"/>
</dbReference>
<evidence type="ECO:0000256" key="8">
    <source>
        <dbReference type="SAM" id="MobiDB-lite"/>
    </source>
</evidence>
<evidence type="ECO:0000313" key="9">
    <source>
        <dbReference type="EMBL" id="KAK3345963.1"/>
    </source>
</evidence>
<feature type="region of interest" description="Disordered" evidence="8">
    <location>
        <begin position="1"/>
        <end position="27"/>
    </location>
</feature>
<dbReference type="InterPro" id="IPR029063">
    <property type="entry name" value="SAM-dependent_MTases_sf"/>
</dbReference>
<proteinExistence type="predicted"/>
<reference evidence="9" key="1">
    <citation type="journal article" date="2023" name="Mol. Phylogenet. Evol.">
        <title>Genome-scale phylogeny and comparative genomics of the fungal order Sordariales.</title>
        <authorList>
            <person name="Hensen N."/>
            <person name="Bonometti L."/>
            <person name="Westerberg I."/>
            <person name="Brannstrom I.O."/>
            <person name="Guillou S."/>
            <person name="Cros-Aarteil S."/>
            <person name="Calhoun S."/>
            <person name="Haridas S."/>
            <person name="Kuo A."/>
            <person name="Mondo S."/>
            <person name="Pangilinan J."/>
            <person name="Riley R."/>
            <person name="LaButti K."/>
            <person name="Andreopoulos B."/>
            <person name="Lipzen A."/>
            <person name="Chen C."/>
            <person name="Yan M."/>
            <person name="Daum C."/>
            <person name="Ng V."/>
            <person name="Clum A."/>
            <person name="Steindorff A."/>
            <person name="Ohm R.A."/>
            <person name="Martin F."/>
            <person name="Silar P."/>
            <person name="Natvig D.O."/>
            <person name="Lalanne C."/>
            <person name="Gautier V."/>
            <person name="Ament-Velasquez S.L."/>
            <person name="Kruys A."/>
            <person name="Hutchinson M.I."/>
            <person name="Powell A.J."/>
            <person name="Barry K."/>
            <person name="Miller A.N."/>
            <person name="Grigoriev I.V."/>
            <person name="Debuchy R."/>
            <person name="Gladieux P."/>
            <person name="Hiltunen Thoren M."/>
            <person name="Johannesson H."/>
        </authorList>
    </citation>
    <scope>NUCLEOTIDE SEQUENCE</scope>
    <source>
        <strain evidence="9">CBS 955.72</strain>
    </source>
</reference>
<feature type="compositionally biased region" description="Polar residues" evidence="8">
    <location>
        <begin position="17"/>
        <end position="26"/>
    </location>
</feature>
<accession>A0AAJ0MA70</accession>
<dbReference type="GO" id="GO:0032259">
    <property type="term" value="P:methylation"/>
    <property type="evidence" value="ECO:0007669"/>
    <property type="project" value="UniProtKB-KW"/>
</dbReference>
<gene>
    <name evidence="9" type="ORF">B0T25DRAFT_550738</name>
</gene>
<name>A0AAJ0MA70_9PEZI</name>
<protein>
    <recommendedName>
        <fullName evidence="2">Mitochondrial transcription factor 1</fullName>
    </recommendedName>
</protein>
<dbReference type="Gene3D" id="3.40.50.150">
    <property type="entry name" value="Vaccinia Virus protein VP39"/>
    <property type="match status" value="1"/>
</dbReference>
<dbReference type="GO" id="GO:0003723">
    <property type="term" value="F:RNA binding"/>
    <property type="evidence" value="ECO:0007669"/>
    <property type="project" value="UniProtKB-KW"/>
</dbReference>
<keyword evidence="4" id="KW-0808">Transferase</keyword>
<evidence type="ECO:0000256" key="5">
    <source>
        <dbReference type="ARBA" id="ARBA00022691"/>
    </source>
</evidence>
<evidence type="ECO:0000313" key="10">
    <source>
        <dbReference type="Proteomes" id="UP001275084"/>
    </source>
</evidence>
<keyword evidence="6" id="KW-0694">RNA-binding</keyword>
<dbReference type="GO" id="GO:0006391">
    <property type="term" value="P:transcription initiation at mitochondrial promoter"/>
    <property type="evidence" value="ECO:0007669"/>
    <property type="project" value="TreeGrafter"/>
</dbReference>
<evidence type="ECO:0000256" key="3">
    <source>
        <dbReference type="ARBA" id="ARBA00022603"/>
    </source>
</evidence>